<accession>A0A5B7KK77</accession>
<dbReference type="Pfam" id="PF00102">
    <property type="entry name" value="Y_phosphatase"/>
    <property type="match status" value="1"/>
</dbReference>
<dbReference type="AlphaFoldDB" id="A0A5B7KK77"/>
<sequence>MWRLVWQHDSRVVVMLTNSRERGRYQQKCVLNRGLGQQEVCAVYWPTLEGPVVTVGDLTVTTRSETSKGGLRVREFLLEKGKEQRPVRQYQLTTWLDFGVPNHELYLLDFICELRDLVNPECGPHVVHCR</sequence>
<dbReference type="CDD" id="cd00047">
    <property type="entry name" value="PTPc"/>
    <property type="match status" value="1"/>
</dbReference>
<dbReference type="OrthoDB" id="8609993at2759"/>
<gene>
    <name evidence="2" type="primary">Ptp10D_7</name>
    <name evidence="2" type="ORF">E2C01_101340</name>
</gene>
<dbReference type="PROSITE" id="PS50055">
    <property type="entry name" value="TYR_PHOSPHATASE_PTP"/>
    <property type="match status" value="1"/>
</dbReference>
<dbReference type="SUPFAM" id="SSF52799">
    <property type="entry name" value="(Phosphotyrosine protein) phosphatases II"/>
    <property type="match status" value="1"/>
</dbReference>
<evidence type="ECO:0000259" key="1">
    <source>
        <dbReference type="PROSITE" id="PS50055"/>
    </source>
</evidence>
<evidence type="ECO:0000313" key="3">
    <source>
        <dbReference type="Proteomes" id="UP000324222"/>
    </source>
</evidence>
<dbReference type="InterPro" id="IPR050348">
    <property type="entry name" value="Protein-Tyr_Phosphatase"/>
</dbReference>
<protein>
    <submittedName>
        <fullName evidence="2">Tyrosine-protein phosphatase 10D</fullName>
    </submittedName>
</protein>
<dbReference type="PANTHER" id="PTHR19134">
    <property type="entry name" value="RECEPTOR-TYPE TYROSINE-PROTEIN PHOSPHATASE"/>
    <property type="match status" value="1"/>
</dbReference>
<organism evidence="2 3">
    <name type="scientific">Portunus trituberculatus</name>
    <name type="common">Swimming crab</name>
    <name type="synonym">Neptunus trituberculatus</name>
    <dbReference type="NCBI Taxonomy" id="210409"/>
    <lineage>
        <taxon>Eukaryota</taxon>
        <taxon>Metazoa</taxon>
        <taxon>Ecdysozoa</taxon>
        <taxon>Arthropoda</taxon>
        <taxon>Crustacea</taxon>
        <taxon>Multicrustacea</taxon>
        <taxon>Malacostraca</taxon>
        <taxon>Eumalacostraca</taxon>
        <taxon>Eucarida</taxon>
        <taxon>Decapoda</taxon>
        <taxon>Pleocyemata</taxon>
        <taxon>Brachyura</taxon>
        <taxon>Eubrachyura</taxon>
        <taxon>Portunoidea</taxon>
        <taxon>Portunidae</taxon>
        <taxon>Portuninae</taxon>
        <taxon>Portunus</taxon>
    </lineage>
</organism>
<dbReference type="Proteomes" id="UP000324222">
    <property type="component" value="Unassembled WGS sequence"/>
</dbReference>
<dbReference type="EMBL" id="VSRR010146780">
    <property type="protein sequence ID" value="MPD05589.1"/>
    <property type="molecule type" value="Genomic_DNA"/>
</dbReference>
<dbReference type="InterPro" id="IPR029021">
    <property type="entry name" value="Prot-tyrosine_phosphatase-like"/>
</dbReference>
<dbReference type="Gene3D" id="3.90.190.10">
    <property type="entry name" value="Protein tyrosine phosphatase superfamily"/>
    <property type="match status" value="1"/>
</dbReference>
<dbReference type="GO" id="GO:0004725">
    <property type="term" value="F:protein tyrosine phosphatase activity"/>
    <property type="evidence" value="ECO:0007669"/>
    <property type="project" value="InterPro"/>
</dbReference>
<keyword evidence="3" id="KW-1185">Reference proteome</keyword>
<reference evidence="2 3" key="1">
    <citation type="submission" date="2019-05" db="EMBL/GenBank/DDBJ databases">
        <title>Another draft genome of Portunus trituberculatus and its Hox gene families provides insights of decapod evolution.</title>
        <authorList>
            <person name="Jeong J.-H."/>
            <person name="Song I."/>
            <person name="Kim S."/>
            <person name="Choi T."/>
            <person name="Kim D."/>
            <person name="Ryu S."/>
            <person name="Kim W."/>
        </authorList>
    </citation>
    <scope>NUCLEOTIDE SEQUENCE [LARGE SCALE GENOMIC DNA]</scope>
    <source>
        <tissue evidence="2">Muscle</tissue>
    </source>
</reference>
<feature type="domain" description="Tyrosine-protein phosphatase" evidence="1">
    <location>
        <begin position="1"/>
        <end position="130"/>
    </location>
</feature>
<evidence type="ECO:0000313" key="2">
    <source>
        <dbReference type="EMBL" id="MPD05589.1"/>
    </source>
</evidence>
<comment type="caution">
    <text evidence="2">The sequence shown here is derived from an EMBL/GenBank/DDBJ whole genome shotgun (WGS) entry which is preliminary data.</text>
</comment>
<dbReference type="InterPro" id="IPR000242">
    <property type="entry name" value="PTP_cat"/>
</dbReference>
<dbReference type="PANTHER" id="PTHR19134:SF553">
    <property type="entry name" value="TYROSINE-PROTEIN PHOSPHATASE 10D-RELATED"/>
    <property type="match status" value="1"/>
</dbReference>
<proteinExistence type="predicted"/>
<name>A0A5B7KK77_PORTR</name>